<organism evidence="2 3">
    <name type="scientific">Egicoccus halophilus</name>
    <dbReference type="NCBI Taxonomy" id="1670830"/>
    <lineage>
        <taxon>Bacteria</taxon>
        <taxon>Bacillati</taxon>
        <taxon>Actinomycetota</taxon>
        <taxon>Nitriliruptoria</taxon>
        <taxon>Egicoccales</taxon>
        <taxon>Egicoccaceae</taxon>
        <taxon>Egicoccus</taxon>
    </lineage>
</organism>
<reference evidence="2" key="2">
    <citation type="submission" date="2020-09" db="EMBL/GenBank/DDBJ databases">
        <authorList>
            <person name="Sun Q."/>
            <person name="Zhou Y."/>
        </authorList>
    </citation>
    <scope>NUCLEOTIDE SEQUENCE</scope>
    <source>
        <strain evidence="2">CGMCC 1.14988</strain>
    </source>
</reference>
<dbReference type="RefSeq" id="WP_130650963.1">
    <property type="nucleotide sequence ID" value="NZ_BMHA01000002.1"/>
</dbReference>
<keyword evidence="3" id="KW-1185">Reference proteome</keyword>
<dbReference type="AlphaFoldDB" id="A0A8J3EWH7"/>
<evidence type="ECO:0000313" key="2">
    <source>
        <dbReference type="EMBL" id="GGI03685.1"/>
    </source>
</evidence>
<comment type="caution">
    <text evidence="2">The sequence shown here is derived from an EMBL/GenBank/DDBJ whole genome shotgun (WGS) entry which is preliminary data.</text>
</comment>
<feature type="transmembrane region" description="Helical" evidence="1">
    <location>
        <begin position="20"/>
        <end position="47"/>
    </location>
</feature>
<proteinExistence type="predicted"/>
<keyword evidence="1" id="KW-0812">Transmembrane</keyword>
<dbReference type="EMBL" id="BMHA01000002">
    <property type="protein sequence ID" value="GGI03685.1"/>
    <property type="molecule type" value="Genomic_DNA"/>
</dbReference>
<dbReference type="Proteomes" id="UP000650511">
    <property type="component" value="Unassembled WGS sequence"/>
</dbReference>
<gene>
    <name evidence="2" type="ORF">GCM10011354_05270</name>
</gene>
<sequence length="97" mass="10506">MKRTLLSGTRLVADTVLGHLLLVAGLVMLATPGPGLVTVVAGLAVLGRHYRWASRLRTIVLRRIRDAGTAVRARMGRRRADGHVVPVEEPHVDRDAA</sequence>
<evidence type="ECO:0000313" key="3">
    <source>
        <dbReference type="Proteomes" id="UP000650511"/>
    </source>
</evidence>
<accession>A0A8J3EWH7</accession>
<evidence type="ECO:0008006" key="4">
    <source>
        <dbReference type="Google" id="ProtNLM"/>
    </source>
</evidence>
<name>A0A8J3EWH7_9ACTN</name>
<dbReference type="Pfam" id="PF09656">
    <property type="entry name" value="PGPGW"/>
    <property type="match status" value="1"/>
</dbReference>
<keyword evidence="1" id="KW-0472">Membrane</keyword>
<reference evidence="2" key="1">
    <citation type="journal article" date="2014" name="Int. J. Syst. Evol. Microbiol.">
        <title>Complete genome sequence of Corynebacterium casei LMG S-19264T (=DSM 44701T), isolated from a smear-ripened cheese.</title>
        <authorList>
            <consortium name="US DOE Joint Genome Institute (JGI-PGF)"/>
            <person name="Walter F."/>
            <person name="Albersmeier A."/>
            <person name="Kalinowski J."/>
            <person name="Ruckert C."/>
        </authorList>
    </citation>
    <scope>NUCLEOTIDE SEQUENCE</scope>
    <source>
        <strain evidence="2">CGMCC 1.14988</strain>
    </source>
</reference>
<keyword evidence="1" id="KW-1133">Transmembrane helix</keyword>
<evidence type="ECO:0000256" key="1">
    <source>
        <dbReference type="SAM" id="Phobius"/>
    </source>
</evidence>
<protein>
    <recommendedName>
        <fullName evidence="4">Transmembrane protein (PGPGW)</fullName>
    </recommendedName>
</protein>
<dbReference type="InterPro" id="IPR019099">
    <property type="entry name" value="Uncharacterised_PGPGW_TM"/>
</dbReference>